<gene>
    <name evidence="1" type="ORF">CHH28_02235</name>
</gene>
<evidence type="ECO:0000313" key="1">
    <source>
        <dbReference type="EMBL" id="ASP37563.1"/>
    </source>
</evidence>
<dbReference type="KEGG" id="bsan:CHH28_02235"/>
<keyword evidence="2" id="KW-1185">Reference proteome</keyword>
<reference evidence="1 2" key="1">
    <citation type="submission" date="2017-07" db="EMBL/GenBank/DDBJ databases">
        <title>Annotated genome sequence of Bacterioplanes sanyensis isolated from Red Sea.</title>
        <authorList>
            <person name="Rehman Z.U."/>
        </authorList>
    </citation>
    <scope>NUCLEOTIDE SEQUENCE [LARGE SCALE GENOMIC DNA]</scope>
    <source>
        <strain evidence="1 2">NV9</strain>
    </source>
</reference>
<dbReference type="AlphaFoldDB" id="A0A222FH47"/>
<organism evidence="1 2">
    <name type="scientific">Bacterioplanes sanyensis</name>
    <dbReference type="NCBI Taxonomy" id="1249553"/>
    <lineage>
        <taxon>Bacteria</taxon>
        <taxon>Pseudomonadati</taxon>
        <taxon>Pseudomonadota</taxon>
        <taxon>Gammaproteobacteria</taxon>
        <taxon>Oceanospirillales</taxon>
        <taxon>Oceanospirillaceae</taxon>
        <taxon>Bacterioplanes</taxon>
    </lineage>
</organism>
<dbReference type="RefSeq" id="WP_094058781.1">
    <property type="nucleotide sequence ID" value="NZ_CP022530.1"/>
</dbReference>
<protein>
    <submittedName>
        <fullName evidence="1">Uncharacterized protein</fullName>
    </submittedName>
</protein>
<evidence type="ECO:0000313" key="2">
    <source>
        <dbReference type="Proteomes" id="UP000202440"/>
    </source>
</evidence>
<proteinExistence type="predicted"/>
<accession>A0A222FH47</accession>
<sequence>MNTAPLSVLISCPQRRYQLPALIHSPSEINPTLQQCIRRYRAHAFPEQVQLQRWVMQHLASKQQQLAREQPHWTANECFVRARELLQAQAAQQQFLFGIASHVTLSVGIENGPDAYFVDVDNFAVPCPQLTALQCRDLWLRMQELRDTFAGIRI</sequence>
<dbReference type="Proteomes" id="UP000202440">
    <property type="component" value="Chromosome"/>
</dbReference>
<name>A0A222FH47_9GAMM</name>
<dbReference type="EMBL" id="CP022530">
    <property type="protein sequence ID" value="ASP37563.1"/>
    <property type="molecule type" value="Genomic_DNA"/>
</dbReference>